<dbReference type="EMBL" id="VSSQ01012484">
    <property type="protein sequence ID" value="MPM49337.1"/>
    <property type="molecule type" value="Genomic_DNA"/>
</dbReference>
<comment type="caution">
    <text evidence="1">The sequence shown here is derived from an EMBL/GenBank/DDBJ whole genome shotgun (WGS) entry which is preliminary data.</text>
</comment>
<gene>
    <name evidence="1" type="ORF">SDC9_96066</name>
</gene>
<name>A0A645A8E4_9ZZZZ</name>
<proteinExistence type="predicted"/>
<protein>
    <recommendedName>
        <fullName evidence="2">DUF2141 domain-containing protein</fullName>
    </recommendedName>
</protein>
<accession>A0A645A8E4</accession>
<organism evidence="1">
    <name type="scientific">bioreactor metagenome</name>
    <dbReference type="NCBI Taxonomy" id="1076179"/>
    <lineage>
        <taxon>unclassified sequences</taxon>
        <taxon>metagenomes</taxon>
        <taxon>ecological metagenomes</taxon>
    </lineage>
</organism>
<dbReference type="InterPro" id="IPR018673">
    <property type="entry name" value="DUF2141"/>
</dbReference>
<evidence type="ECO:0008006" key="2">
    <source>
        <dbReference type="Google" id="ProtNLM"/>
    </source>
</evidence>
<sequence>MKKLGIIFLFAIVSITIAHAQVGSLVIKIEGCRSANGKIMIAVGDFSNPKLMKLRTLGASQSLMSVQIDSINTGKHNLYLFHDENENNKLDLSEKGLPAEGYGILKGERISGYNPLFCEIEGGKVNVINLEMKYLLKK</sequence>
<reference evidence="1" key="1">
    <citation type="submission" date="2019-08" db="EMBL/GenBank/DDBJ databases">
        <authorList>
            <person name="Kucharzyk K."/>
            <person name="Murdoch R.W."/>
            <person name="Higgins S."/>
            <person name="Loffler F."/>
        </authorList>
    </citation>
    <scope>NUCLEOTIDE SEQUENCE</scope>
</reference>
<dbReference type="Pfam" id="PF09912">
    <property type="entry name" value="DUF2141"/>
    <property type="match status" value="1"/>
</dbReference>
<dbReference type="AlphaFoldDB" id="A0A645A8E4"/>
<evidence type="ECO:0000313" key="1">
    <source>
        <dbReference type="EMBL" id="MPM49337.1"/>
    </source>
</evidence>